<protein>
    <submittedName>
        <fullName evidence="3">Putative Late nodulin</fullName>
    </submittedName>
</protein>
<dbReference type="GO" id="GO:0046872">
    <property type="term" value="F:metal ion binding"/>
    <property type="evidence" value="ECO:0007669"/>
    <property type="project" value="InterPro"/>
</dbReference>
<dbReference type="EMBL" id="PSQE01000004">
    <property type="protein sequence ID" value="RHN61320.1"/>
    <property type="molecule type" value="Genomic_DNA"/>
</dbReference>
<evidence type="ECO:0000259" key="2">
    <source>
        <dbReference type="Pfam" id="PF07127"/>
    </source>
</evidence>
<accession>A0A396I6V1</accession>
<evidence type="ECO:0000256" key="1">
    <source>
        <dbReference type="SAM" id="Phobius"/>
    </source>
</evidence>
<name>A0A396I6V1_MEDTR</name>
<keyword evidence="1" id="KW-1133">Transmembrane helix</keyword>
<sequence length="66" mass="7683">MKEKEVENMNTILKFIFVVFLFLSIFLSAGNSKSYGPCTTLQDCETHNWFEVCSCIDFECKCWSLL</sequence>
<keyword evidence="1" id="KW-0812">Transmembrane</keyword>
<organism evidence="3">
    <name type="scientific">Medicago truncatula</name>
    <name type="common">Barrel medic</name>
    <name type="synonym">Medicago tribuloides</name>
    <dbReference type="NCBI Taxonomy" id="3880"/>
    <lineage>
        <taxon>Eukaryota</taxon>
        <taxon>Viridiplantae</taxon>
        <taxon>Streptophyta</taxon>
        <taxon>Embryophyta</taxon>
        <taxon>Tracheophyta</taxon>
        <taxon>Spermatophyta</taxon>
        <taxon>Magnoliopsida</taxon>
        <taxon>eudicotyledons</taxon>
        <taxon>Gunneridae</taxon>
        <taxon>Pentapetalae</taxon>
        <taxon>rosids</taxon>
        <taxon>fabids</taxon>
        <taxon>Fabales</taxon>
        <taxon>Fabaceae</taxon>
        <taxon>Papilionoideae</taxon>
        <taxon>50 kb inversion clade</taxon>
        <taxon>NPAAA clade</taxon>
        <taxon>Hologalegina</taxon>
        <taxon>IRL clade</taxon>
        <taxon>Trifolieae</taxon>
        <taxon>Medicago</taxon>
    </lineage>
</organism>
<keyword evidence="1" id="KW-0472">Membrane</keyword>
<comment type="caution">
    <text evidence="3">The sequence shown here is derived from an EMBL/GenBank/DDBJ whole genome shotgun (WGS) entry which is preliminary data.</text>
</comment>
<dbReference type="Proteomes" id="UP000265566">
    <property type="component" value="Chromosome 4"/>
</dbReference>
<proteinExistence type="predicted"/>
<dbReference type="InterPro" id="IPR009810">
    <property type="entry name" value="Nodulin_late_dom"/>
</dbReference>
<feature type="transmembrane region" description="Helical" evidence="1">
    <location>
        <begin position="12"/>
        <end position="30"/>
    </location>
</feature>
<dbReference type="Gramene" id="rna23772">
    <property type="protein sequence ID" value="RHN61320.1"/>
    <property type="gene ID" value="gene23772"/>
</dbReference>
<gene>
    <name evidence="3" type="ORF">MtrunA17_Chr4g0035351</name>
</gene>
<dbReference type="AlphaFoldDB" id="A0A396I6V1"/>
<dbReference type="Pfam" id="PF07127">
    <property type="entry name" value="Nodulin_late"/>
    <property type="match status" value="1"/>
</dbReference>
<reference evidence="3" key="1">
    <citation type="journal article" date="2018" name="Nat. Plants">
        <title>Whole-genome landscape of Medicago truncatula symbiotic genes.</title>
        <authorList>
            <person name="Pecrix Y."/>
            <person name="Gamas P."/>
            <person name="Carrere S."/>
        </authorList>
    </citation>
    <scope>NUCLEOTIDE SEQUENCE</scope>
    <source>
        <tissue evidence="3">Leaves</tissue>
    </source>
</reference>
<evidence type="ECO:0000313" key="3">
    <source>
        <dbReference type="EMBL" id="RHN61320.1"/>
    </source>
</evidence>
<feature type="domain" description="Late nodulin" evidence="2">
    <location>
        <begin position="9"/>
        <end position="61"/>
    </location>
</feature>